<comment type="caution">
    <text evidence="2">The sequence shown here is derived from an EMBL/GenBank/DDBJ whole genome shotgun (WGS) entry which is preliminary data.</text>
</comment>
<dbReference type="Proteomes" id="UP001500390">
    <property type="component" value="Unassembled WGS sequence"/>
</dbReference>
<protein>
    <recommendedName>
        <fullName evidence="4">DUF4231 domain-containing protein</fullName>
    </recommendedName>
</protein>
<dbReference type="EMBL" id="BAABFX010000047">
    <property type="protein sequence ID" value="GAA4402344.1"/>
    <property type="molecule type" value="Genomic_DNA"/>
</dbReference>
<evidence type="ECO:0000313" key="2">
    <source>
        <dbReference type="EMBL" id="GAA4402344.1"/>
    </source>
</evidence>
<proteinExistence type="predicted"/>
<keyword evidence="3" id="KW-1185">Reference proteome</keyword>
<organism evidence="2 3">
    <name type="scientific">Ornithinibacter aureus</name>
    <dbReference type="NCBI Taxonomy" id="622664"/>
    <lineage>
        <taxon>Bacteria</taxon>
        <taxon>Bacillati</taxon>
        <taxon>Actinomycetota</taxon>
        <taxon>Actinomycetes</taxon>
        <taxon>Micrococcales</taxon>
        <taxon>Intrasporangiaceae</taxon>
        <taxon>Ornithinibacter</taxon>
    </lineage>
</organism>
<keyword evidence="1" id="KW-0472">Membrane</keyword>
<dbReference type="RefSeq" id="WP_159901215.1">
    <property type="nucleotide sequence ID" value="NZ_BAABFX010000047.1"/>
</dbReference>
<dbReference type="Pfam" id="PF18159">
    <property type="entry name" value="S_4TM"/>
    <property type="match status" value="1"/>
</dbReference>
<sequence>MSSPYLVNLSQPTGIPPAPLHLRQLETDEVSLQRAAAVVHRRTQWFATAQETGAVVLAIVGMVSAYTGKWQGPVTLSGFAWFLVSAFVLGALAKASTEEAATIQEVFDCRLFALPWNETLGSSQRVTPDRMLQLAGSLKPTSGAEQRIQEGWYDNTDRVHYPLDVFISQEQNLNWDVRLRRRFRRFLILTGLCWVSLGVLVAVLADAKVAQTLMVAFVPAAAAFDLGRERWRVQQQVMDERSRLVLLVTDVLAHAQSGAIHQAELTRLMVLARQVQDGIFRTRSQFGRVPGPVYAMFKNRDEAQMQDLAEEHRARLAAPAAPLSPTGASNP</sequence>
<accession>A0ABP8K9J0</accession>
<keyword evidence="1" id="KW-1133">Transmembrane helix</keyword>
<evidence type="ECO:0008006" key="4">
    <source>
        <dbReference type="Google" id="ProtNLM"/>
    </source>
</evidence>
<evidence type="ECO:0000313" key="3">
    <source>
        <dbReference type="Proteomes" id="UP001500390"/>
    </source>
</evidence>
<name>A0ABP8K9J0_9MICO</name>
<dbReference type="InterPro" id="IPR049920">
    <property type="entry name" value="IK1_05631-like"/>
</dbReference>
<evidence type="ECO:0000256" key="1">
    <source>
        <dbReference type="SAM" id="Phobius"/>
    </source>
</evidence>
<feature type="transmembrane region" description="Helical" evidence="1">
    <location>
        <begin position="74"/>
        <end position="93"/>
    </location>
</feature>
<feature type="transmembrane region" description="Helical" evidence="1">
    <location>
        <begin position="186"/>
        <end position="204"/>
    </location>
</feature>
<keyword evidence="1" id="KW-0812">Transmembrane</keyword>
<gene>
    <name evidence="2" type="ORF">GCM10023153_31390</name>
</gene>
<reference evidence="3" key="1">
    <citation type="journal article" date="2019" name="Int. J. Syst. Evol. Microbiol.">
        <title>The Global Catalogue of Microorganisms (GCM) 10K type strain sequencing project: providing services to taxonomists for standard genome sequencing and annotation.</title>
        <authorList>
            <consortium name="The Broad Institute Genomics Platform"/>
            <consortium name="The Broad Institute Genome Sequencing Center for Infectious Disease"/>
            <person name="Wu L."/>
            <person name="Ma J."/>
        </authorList>
    </citation>
    <scope>NUCLEOTIDE SEQUENCE [LARGE SCALE GENOMIC DNA]</scope>
    <source>
        <strain evidence="3">JCM 17738</strain>
    </source>
</reference>